<reference evidence="2" key="1">
    <citation type="submission" date="2018-11" db="EMBL/GenBank/DDBJ databases">
        <authorList>
            <consortium name="Pathogen Informatics"/>
        </authorList>
    </citation>
    <scope>NUCLEOTIDE SEQUENCE</scope>
</reference>
<feature type="region of interest" description="Disordered" evidence="1">
    <location>
        <begin position="308"/>
        <end position="328"/>
    </location>
</feature>
<dbReference type="EMBL" id="CAAALY010047963">
    <property type="protein sequence ID" value="VEL20778.1"/>
    <property type="molecule type" value="Genomic_DNA"/>
</dbReference>
<keyword evidence="3" id="KW-1185">Reference proteome</keyword>
<proteinExistence type="predicted"/>
<feature type="compositionally biased region" description="Low complexity" evidence="1">
    <location>
        <begin position="22"/>
        <end position="33"/>
    </location>
</feature>
<protein>
    <submittedName>
        <fullName evidence="2">Uncharacterized protein</fullName>
    </submittedName>
</protein>
<organism evidence="2 3">
    <name type="scientific">Protopolystoma xenopodis</name>
    <dbReference type="NCBI Taxonomy" id="117903"/>
    <lineage>
        <taxon>Eukaryota</taxon>
        <taxon>Metazoa</taxon>
        <taxon>Spiralia</taxon>
        <taxon>Lophotrochozoa</taxon>
        <taxon>Platyhelminthes</taxon>
        <taxon>Monogenea</taxon>
        <taxon>Polyopisthocotylea</taxon>
        <taxon>Polystomatidea</taxon>
        <taxon>Polystomatidae</taxon>
        <taxon>Protopolystoma</taxon>
    </lineage>
</organism>
<evidence type="ECO:0000313" key="3">
    <source>
        <dbReference type="Proteomes" id="UP000784294"/>
    </source>
</evidence>
<evidence type="ECO:0000313" key="2">
    <source>
        <dbReference type="EMBL" id="VEL20778.1"/>
    </source>
</evidence>
<feature type="region of interest" description="Disordered" evidence="1">
    <location>
        <begin position="1"/>
        <end position="51"/>
    </location>
</feature>
<sequence>MGHFDRPRTLTEQTYKPQADLSRSTSSRSVSESCHVTARHRRRKESMNMSGPAQKVTIMSVINIRSCGTCDSCATISPVCVCNITAEFCTPVRPVPFIRQTTATSGSCSTGPVNLTSGPADLERHSQTSGRGSSCRYHEISTITGTGTYRNTMFCQVSLTLLRLKTLPVFVFPPCVSRRLYSMPQSEIMPMLPELPKRPEGRFAILLNCKQYLMYYSFQHPQQSRTKENLNLPFNLKKHVTGLAELTGDSELINPRITTTTNCHLHAMSELSLLPRQQNCPNVYGIQARARLSHVLIESGKRQDNLCEVASPRLDRKGHRPEPSLDRR</sequence>
<dbReference type="AlphaFoldDB" id="A0A448WUZ7"/>
<dbReference type="Proteomes" id="UP000784294">
    <property type="component" value="Unassembled WGS sequence"/>
</dbReference>
<comment type="caution">
    <text evidence="2">The sequence shown here is derived from an EMBL/GenBank/DDBJ whole genome shotgun (WGS) entry which is preliminary data.</text>
</comment>
<accession>A0A448WUZ7</accession>
<evidence type="ECO:0000256" key="1">
    <source>
        <dbReference type="SAM" id="MobiDB-lite"/>
    </source>
</evidence>
<gene>
    <name evidence="2" type="ORF">PXEA_LOCUS14218</name>
</gene>
<name>A0A448WUZ7_9PLAT</name>